<proteinExistence type="predicted"/>
<gene>
    <name evidence="3" type="ORF">K8V91_02455</name>
</gene>
<evidence type="ECO:0000259" key="2">
    <source>
        <dbReference type="Pfam" id="PF00535"/>
    </source>
</evidence>
<dbReference type="PANTHER" id="PTHR22916">
    <property type="entry name" value="GLYCOSYLTRANSFERASE"/>
    <property type="match status" value="1"/>
</dbReference>
<keyword evidence="3" id="KW-0328">Glycosyltransferase</keyword>
<sequence length="450" mass="52846">MMKNISVIIPVYNVEKYLSDCLESVIQQSMREIEIICVNDGSTDNSYNILSEYADRDSRILIMNKENGGLSAARNTGYKKASGKYILFLDSDDYLSSPDVLDLLYKKAEKEEVDQLYFDAEVIFENENIKAANSNYITYYQRKKNYTVTLSGKELFCEFQADWDFKPNVCMQLYRRRFLEDYELTFCENLLHEDEVFTVECAAFAKRAAYINVCGLIRRIRGNSIMTTHQKAASIYGYYDGAKKLLDFAKRKLSIEDEPFVHLYLQRVRVMMESAVKLLCKEDKEKKKILMEKGEAKEQFEFIADMQLWQNMVSLKETNLQINQARNKEKENNRKQIAGLLNQIEEKNQTIENLSLDLRQEKNAVGNLETVIEKLKKELNEEKNTQEMLNKRLREKDVKLKKMIKNLENEKRKLTELKQSTTFKVGKIVMWIPKKIKIMLKKIKNHINKQ</sequence>
<dbReference type="EC" id="2.4.-.-" evidence="3"/>
<dbReference type="GO" id="GO:0016758">
    <property type="term" value="F:hexosyltransferase activity"/>
    <property type="evidence" value="ECO:0007669"/>
    <property type="project" value="UniProtKB-ARBA"/>
</dbReference>
<dbReference type="InterPro" id="IPR001173">
    <property type="entry name" value="Glyco_trans_2-like"/>
</dbReference>
<dbReference type="Pfam" id="PF00535">
    <property type="entry name" value="Glycos_transf_2"/>
    <property type="match status" value="1"/>
</dbReference>
<dbReference type="Gene3D" id="3.90.550.10">
    <property type="entry name" value="Spore Coat Polysaccharide Biosynthesis Protein SpsA, Chain A"/>
    <property type="match status" value="1"/>
</dbReference>
<organism evidence="3 4">
    <name type="scientific">Thomasclavelia spiroformis</name>
    <dbReference type="NCBI Taxonomy" id="29348"/>
    <lineage>
        <taxon>Bacteria</taxon>
        <taxon>Bacillati</taxon>
        <taxon>Bacillota</taxon>
        <taxon>Erysipelotrichia</taxon>
        <taxon>Erysipelotrichales</taxon>
        <taxon>Coprobacillaceae</taxon>
        <taxon>Thomasclavelia</taxon>
    </lineage>
</organism>
<accession>A0A921KIT4</accession>
<evidence type="ECO:0000256" key="1">
    <source>
        <dbReference type="SAM" id="Coils"/>
    </source>
</evidence>
<evidence type="ECO:0000313" key="3">
    <source>
        <dbReference type="EMBL" id="HJF39761.1"/>
    </source>
</evidence>
<dbReference type="CDD" id="cd00761">
    <property type="entry name" value="Glyco_tranf_GTA_type"/>
    <property type="match status" value="1"/>
</dbReference>
<keyword evidence="3" id="KW-0808">Transferase</keyword>
<comment type="caution">
    <text evidence="3">The sequence shown here is derived from an EMBL/GenBank/DDBJ whole genome shotgun (WGS) entry which is preliminary data.</text>
</comment>
<reference evidence="3" key="1">
    <citation type="journal article" date="2021" name="PeerJ">
        <title>Extensive microbial diversity within the chicken gut microbiome revealed by metagenomics and culture.</title>
        <authorList>
            <person name="Gilroy R."/>
            <person name="Ravi A."/>
            <person name="Getino M."/>
            <person name="Pursley I."/>
            <person name="Horton D.L."/>
            <person name="Alikhan N.F."/>
            <person name="Baker D."/>
            <person name="Gharbi K."/>
            <person name="Hall N."/>
            <person name="Watson M."/>
            <person name="Adriaenssens E.M."/>
            <person name="Foster-Nyarko E."/>
            <person name="Jarju S."/>
            <person name="Secka A."/>
            <person name="Antonio M."/>
            <person name="Oren A."/>
            <person name="Chaudhuri R.R."/>
            <person name="La Ragione R."/>
            <person name="Hildebrand F."/>
            <person name="Pallen M.J."/>
        </authorList>
    </citation>
    <scope>NUCLEOTIDE SEQUENCE</scope>
    <source>
        <strain evidence="3">CHK193-16274</strain>
    </source>
</reference>
<evidence type="ECO:0000313" key="4">
    <source>
        <dbReference type="Proteomes" id="UP000749320"/>
    </source>
</evidence>
<dbReference type="PANTHER" id="PTHR22916:SF3">
    <property type="entry name" value="UDP-GLCNAC:BETAGAL BETA-1,3-N-ACETYLGLUCOSAMINYLTRANSFERASE-LIKE PROTEIN 1"/>
    <property type="match status" value="1"/>
</dbReference>
<dbReference type="Proteomes" id="UP000749320">
    <property type="component" value="Unassembled WGS sequence"/>
</dbReference>
<dbReference type="EMBL" id="DYWV01000083">
    <property type="protein sequence ID" value="HJF39761.1"/>
    <property type="molecule type" value="Genomic_DNA"/>
</dbReference>
<feature type="coiled-coil region" evidence="1">
    <location>
        <begin position="315"/>
        <end position="424"/>
    </location>
</feature>
<reference evidence="3" key="2">
    <citation type="submission" date="2021-09" db="EMBL/GenBank/DDBJ databases">
        <authorList>
            <person name="Gilroy R."/>
        </authorList>
    </citation>
    <scope>NUCLEOTIDE SEQUENCE</scope>
    <source>
        <strain evidence="3">CHK193-16274</strain>
    </source>
</reference>
<feature type="domain" description="Glycosyltransferase 2-like" evidence="2">
    <location>
        <begin position="6"/>
        <end position="145"/>
    </location>
</feature>
<dbReference type="AlphaFoldDB" id="A0A921KIT4"/>
<dbReference type="SUPFAM" id="SSF53448">
    <property type="entry name" value="Nucleotide-diphospho-sugar transferases"/>
    <property type="match status" value="1"/>
</dbReference>
<protein>
    <submittedName>
        <fullName evidence="3">Glycosyltransferase</fullName>
        <ecNumber evidence="3">2.4.-.-</ecNumber>
    </submittedName>
</protein>
<keyword evidence="1" id="KW-0175">Coiled coil</keyword>
<dbReference type="InterPro" id="IPR029044">
    <property type="entry name" value="Nucleotide-diphossugar_trans"/>
</dbReference>
<name>A0A921KIT4_9FIRM</name>